<keyword evidence="1" id="KW-0472">Membrane</keyword>
<proteinExistence type="predicted"/>
<evidence type="ECO:0000313" key="3">
    <source>
        <dbReference type="Proteomes" id="UP000027222"/>
    </source>
</evidence>
<dbReference type="AlphaFoldDB" id="A0A067T889"/>
<dbReference type="Proteomes" id="UP000027222">
    <property type="component" value="Unassembled WGS sequence"/>
</dbReference>
<keyword evidence="3" id="KW-1185">Reference proteome</keyword>
<gene>
    <name evidence="2" type="ORF">GALMADRAFT_243359</name>
</gene>
<name>A0A067T889_GALM3</name>
<sequence>MKSAARNPILQLHLLGHVHVLGHPTRVYSTGAVGPLRANSNFEHNCNIASAPALSGYPRFSYRIQNRSKQQPDPLLLYSLLSRLSLEIFFISIGGIYLALGIGS</sequence>
<keyword evidence="1" id="KW-1133">Transmembrane helix</keyword>
<dbReference type="HOGENOM" id="CLU_2250369_0_0_1"/>
<evidence type="ECO:0000313" key="2">
    <source>
        <dbReference type="EMBL" id="KDR79346.1"/>
    </source>
</evidence>
<accession>A0A067T889</accession>
<feature type="transmembrane region" description="Helical" evidence="1">
    <location>
        <begin position="75"/>
        <end position="100"/>
    </location>
</feature>
<reference evidence="3" key="1">
    <citation type="journal article" date="2014" name="Proc. Natl. Acad. Sci. U.S.A.">
        <title>Extensive sampling of basidiomycete genomes demonstrates inadequacy of the white-rot/brown-rot paradigm for wood decay fungi.</title>
        <authorList>
            <person name="Riley R."/>
            <person name="Salamov A.A."/>
            <person name="Brown D.W."/>
            <person name="Nagy L.G."/>
            <person name="Floudas D."/>
            <person name="Held B.W."/>
            <person name="Levasseur A."/>
            <person name="Lombard V."/>
            <person name="Morin E."/>
            <person name="Otillar R."/>
            <person name="Lindquist E.A."/>
            <person name="Sun H."/>
            <person name="LaButti K.M."/>
            <person name="Schmutz J."/>
            <person name="Jabbour D."/>
            <person name="Luo H."/>
            <person name="Baker S.E."/>
            <person name="Pisabarro A.G."/>
            <person name="Walton J.D."/>
            <person name="Blanchette R.A."/>
            <person name="Henrissat B."/>
            <person name="Martin F."/>
            <person name="Cullen D."/>
            <person name="Hibbett D.S."/>
            <person name="Grigoriev I.V."/>
        </authorList>
    </citation>
    <scope>NUCLEOTIDE SEQUENCE [LARGE SCALE GENOMIC DNA]</scope>
    <source>
        <strain evidence="3">CBS 339.88</strain>
    </source>
</reference>
<protein>
    <submittedName>
        <fullName evidence="2">Uncharacterized protein</fullName>
    </submittedName>
</protein>
<dbReference type="EMBL" id="KL142373">
    <property type="protein sequence ID" value="KDR79346.1"/>
    <property type="molecule type" value="Genomic_DNA"/>
</dbReference>
<organism evidence="2 3">
    <name type="scientific">Galerina marginata (strain CBS 339.88)</name>
    <dbReference type="NCBI Taxonomy" id="685588"/>
    <lineage>
        <taxon>Eukaryota</taxon>
        <taxon>Fungi</taxon>
        <taxon>Dikarya</taxon>
        <taxon>Basidiomycota</taxon>
        <taxon>Agaricomycotina</taxon>
        <taxon>Agaricomycetes</taxon>
        <taxon>Agaricomycetidae</taxon>
        <taxon>Agaricales</taxon>
        <taxon>Agaricineae</taxon>
        <taxon>Strophariaceae</taxon>
        <taxon>Galerina</taxon>
    </lineage>
</organism>
<keyword evidence="1" id="KW-0812">Transmembrane</keyword>
<evidence type="ECO:0000256" key="1">
    <source>
        <dbReference type="SAM" id="Phobius"/>
    </source>
</evidence>